<comment type="caution">
    <text evidence="1">The sequence shown here is derived from an EMBL/GenBank/DDBJ whole genome shotgun (WGS) entry which is preliminary data.</text>
</comment>
<dbReference type="RefSeq" id="WP_149859252.1">
    <property type="nucleotide sequence ID" value="NZ_VUOD01000001.1"/>
</dbReference>
<dbReference type="Proteomes" id="UP000322165">
    <property type="component" value="Unassembled WGS sequence"/>
</dbReference>
<dbReference type="Gene3D" id="3.10.450.50">
    <property type="match status" value="1"/>
</dbReference>
<dbReference type="EMBL" id="VUOD01000001">
    <property type="protein sequence ID" value="KAA2286035.1"/>
    <property type="molecule type" value="Genomic_DNA"/>
</dbReference>
<accession>A0A5B2ZDL8</accession>
<evidence type="ECO:0000313" key="2">
    <source>
        <dbReference type="Proteomes" id="UP000322165"/>
    </source>
</evidence>
<sequence>MLLGLLVSLAGCSREPPEQALRATIAAMEAAAEARDSEALLERLSEDFVGPDGMDRERLRRYLALIWLRNREVGVGLGPIQVELVGLGARAEFTATTRGGGGLVPDRVYRVKTGWRMEAGQWRLLSAEWEPVL</sequence>
<dbReference type="SUPFAM" id="SSF54427">
    <property type="entry name" value="NTF2-like"/>
    <property type="match status" value="1"/>
</dbReference>
<organism evidence="1 2">
    <name type="scientific">Arenimonas fontis</name>
    <dbReference type="NCBI Taxonomy" id="2608255"/>
    <lineage>
        <taxon>Bacteria</taxon>
        <taxon>Pseudomonadati</taxon>
        <taxon>Pseudomonadota</taxon>
        <taxon>Gammaproteobacteria</taxon>
        <taxon>Lysobacterales</taxon>
        <taxon>Lysobacteraceae</taxon>
        <taxon>Arenimonas</taxon>
    </lineage>
</organism>
<proteinExistence type="predicted"/>
<dbReference type="InterPro" id="IPR032710">
    <property type="entry name" value="NTF2-like_dom_sf"/>
</dbReference>
<gene>
    <name evidence="1" type="ORF">F0415_00585</name>
</gene>
<keyword evidence="2" id="KW-1185">Reference proteome</keyword>
<protein>
    <submittedName>
        <fullName evidence="1">Nuclear transport factor 2 family protein</fullName>
    </submittedName>
</protein>
<dbReference type="AlphaFoldDB" id="A0A5B2ZDL8"/>
<reference evidence="1 2" key="1">
    <citation type="submission" date="2019-09" db="EMBL/GenBank/DDBJ databases">
        <title>Arenimonas chukotkensis sp. nov., a bacterium isolated from Chukotka hot spring, Arctic region, Russia.</title>
        <authorList>
            <person name="Zayulina K.S."/>
            <person name="Prokofeva M.I."/>
            <person name="Elcheninov A.G."/>
            <person name="Novikov A."/>
            <person name="Kochetkova T.V."/>
            <person name="Kublanov I.V."/>
        </authorList>
    </citation>
    <scope>NUCLEOTIDE SEQUENCE [LARGE SCALE GENOMIC DNA]</scope>
    <source>
        <strain evidence="1 2">3729k</strain>
    </source>
</reference>
<evidence type="ECO:0000313" key="1">
    <source>
        <dbReference type="EMBL" id="KAA2286035.1"/>
    </source>
</evidence>
<reference evidence="1 2" key="2">
    <citation type="submission" date="2019-09" db="EMBL/GenBank/DDBJ databases">
        <authorList>
            <person name="Mazur A."/>
        </authorList>
    </citation>
    <scope>NUCLEOTIDE SEQUENCE [LARGE SCALE GENOMIC DNA]</scope>
    <source>
        <strain evidence="1 2">3729k</strain>
    </source>
</reference>
<name>A0A5B2ZDL8_9GAMM</name>